<proteinExistence type="predicted"/>
<evidence type="ECO:0000313" key="2">
    <source>
        <dbReference type="Proteomes" id="UP000807115"/>
    </source>
</evidence>
<reference evidence="1" key="1">
    <citation type="journal article" date="2019" name="BMC Genomics">
        <title>A new reference genome for Sorghum bicolor reveals high levels of sequence similarity between sweet and grain genotypes: implications for the genetics of sugar metabolism.</title>
        <authorList>
            <person name="Cooper E.A."/>
            <person name="Brenton Z.W."/>
            <person name="Flinn B.S."/>
            <person name="Jenkins J."/>
            <person name="Shu S."/>
            <person name="Flowers D."/>
            <person name="Luo F."/>
            <person name="Wang Y."/>
            <person name="Xia P."/>
            <person name="Barry K."/>
            <person name="Daum C."/>
            <person name="Lipzen A."/>
            <person name="Yoshinaga Y."/>
            <person name="Schmutz J."/>
            <person name="Saski C."/>
            <person name="Vermerris W."/>
            <person name="Kresovich S."/>
        </authorList>
    </citation>
    <scope>NUCLEOTIDE SEQUENCE</scope>
</reference>
<organism evidence="1 2">
    <name type="scientific">Sorghum bicolor</name>
    <name type="common">Sorghum</name>
    <name type="synonym">Sorghum vulgare</name>
    <dbReference type="NCBI Taxonomy" id="4558"/>
    <lineage>
        <taxon>Eukaryota</taxon>
        <taxon>Viridiplantae</taxon>
        <taxon>Streptophyta</taxon>
        <taxon>Embryophyta</taxon>
        <taxon>Tracheophyta</taxon>
        <taxon>Spermatophyta</taxon>
        <taxon>Magnoliopsida</taxon>
        <taxon>Liliopsida</taxon>
        <taxon>Poales</taxon>
        <taxon>Poaceae</taxon>
        <taxon>PACMAD clade</taxon>
        <taxon>Panicoideae</taxon>
        <taxon>Andropogonodae</taxon>
        <taxon>Andropogoneae</taxon>
        <taxon>Sorghinae</taxon>
        <taxon>Sorghum</taxon>
    </lineage>
</organism>
<dbReference type="EMBL" id="CM027689">
    <property type="protein sequence ID" value="KAG0514304.1"/>
    <property type="molecule type" value="Genomic_DNA"/>
</dbReference>
<protein>
    <submittedName>
        <fullName evidence="1">Uncharacterized protein</fullName>
    </submittedName>
</protein>
<accession>A0A921Q2N0</accession>
<evidence type="ECO:0000313" key="1">
    <source>
        <dbReference type="EMBL" id="KAG0514304.1"/>
    </source>
</evidence>
<dbReference type="AlphaFoldDB" id="A0A921Q2N0"/>
<reference evidence="1" key="2">
    <citation type="submission" date="2020-10" db="EMBL/GenBank/DDBJ databases">
        <authorList>
            <person name="Cooper E.A."/>
            <person name="Brenton Z.W."/>
            <person name="Flinn B.S."/>
            <person name="Jenkins J."/>
            <person name="Shu S."/>
            <person name="Flowers D."/>
            <person name="Luo F."/>
            <person name="Wang Y."/>
            <person name="Xia P."/>
            <person name="Barry K."/>
            <person name="Daum C."/>
            <person name="Lipzen A."/>
            <person name="Yoshinaga Y."/>
            <person name="Schmutz J."/>
            <person name="Saski C."/>
            <person name="Vermerris W."/>
            <person name="Kresovich S."/>
        </authorList>
    </citation>
    <scope>NUCLEOTIDE SEQUENCE</scope>
</reference>
<dbReference type="Proteomes" id="UP000807115">
    <property type="component" value="Chromosome 10"/>
</dbReference>
<comment type="caution">
    <text evidence="1">The sequence shown here is derived from an EMBL/GenBank/DDBJ whole genome shotgun (WGS) entry which is preliminary data.</text>
</comment>
<gene>
    <name evidence="1" type="ORF">BDA96_10G179400</name>
</gene>
<sequence length="97" mass="11203">MKNEPVAAKVHYNPYVGINVISKELADTLYPNESITRSQKLLQSPSRLILESHEVLRVVPVRIKDSRICLDFHIFYIPEIPLLIGRPIMKLLQEQPQ</sequence>
<name>A0A921Q2N0_SORBI</name>